<dbReference type="Gene3D" id="3.10.105.10">
    <property type="entry name" value="Dipeptide-binding Protein, Domain 3"/>
    <property type="match status" value="1"/>
</dbReference>
<proteinExistence type="predicted"/>
<organism evidence="3">
    <name type="scientific">Caldilineaceae bacterium SB0664_bin_27</name>
    <dbReference type="NCBI Taxonomy" id="2605260"/>
    <lineage>
        <taxon>Bacteria</taxon>
        <taxon>Bacillati</taxon>
        <taxon>Chloroflexota</taxon>
        <taxon>Caldilineae</taxon>
        <taxon>Caldilineales</taxon>
        <taxon>Caldilineaceae</taxon>
    </lineage>
</organism>
<dbReference type="SUPFAM" id="SSF53850">
    <property type="entry name" value="Periplasmic binding protein-like II"/>
    <property type="match status" value="1"/>
</dbReference>
<dbReference type="GO" id="GO:0022857">
    <property type="term" value="F:transmembrane transporter activity"/>
    <property type="evidence" value="ECO:0007669"/>
    <property type="project" value="InterPro"/>
</dbReference>
<dbReference type="InterPro" id="IPR007210">
    <property type="entry name" value="ABC_Gly_betaine_transp_sub-bd"/>
</dbReference>
<evidence type="ECO:0000259" key="2">
    <source>
        <dbReference type="Pfam" id="PF04069"/>
    </source>
</evidence>
<accession>A0A6B0YRW7</accession>
<feature type="chain" id="PRO_5025447178" description="ABC-type glycine betaine transport system substrate-binding domain-containing protein" evidence="1">
    <location>
        <begin position="19"/>
        <end position="349"/>
    </location>
</feature>
<dbReference type="EMBL" id="VXRG01000023">
    <property type="protein sequence ID" value="MXY92208.1"/>
    <property type="molecule type" value="Genomic_DNA"/>
</dbReference>
<name>A0A6B0YRW7_9CHLR</name>
<dbReference type="PROSITE" id="PS51257">
    <property type="entry name" value="PROKAR_LIPOPROTEIN"/>
    <property type="match status" value="1"/>
</dbReference>
<keyword evidence="1" id="KW-0732">Signal</keyword>
<dbReference type="AlphaFoldDB" id="A0A6B0YRW7"/>
<feature type="signal peptide" evidence="1">
    <location>
        <begin position="1"/>
        <end position="18"/>
    </location>
</feature>
<reference evidence="3" key="1">
    <citation type="submission" date="2019-09" db="EMBL/GenBank/DDBJ databases">
        <title>Characterisation of the sponge microbiome using genome-centric metagenomics.</title>
        <authorList>
            <person name="Engelberts J.P."/>
            <person name="Robbins S.J."/>
            <person name="De Goeij J.M."/>
            <person name="Aranda M."/>
            <person name="Bell S.C."/>
            <person name="Webster N.S."/>
        </authorList>
    </citation>
    <scope>NUCLEOTIDE SEQUENCE</scope>
    <source>
        <strain evidence="3">SB0664_bin_27</strain>
    </source>
</reference>
<protein>
    <recommendedName>
        <fullName evidence="2">ABC-type glycine betaine transport system substrate-binding domain-containing protein</fullName>
    </recommendedName>
</protein>
<evidence type="ECO:0000256" key="1">
    <source>
        <dbReference type="SAM" id="SignalP"/>
    </source>
</evidence>
<comment type="caution">
    <text evidence="3">The sequence shown here is derived from an EMBL/GenBank/DDBJ whole genome shotgun (WGS) entry which is preliminary data.</text>
</comment>
<sequence>MRAQYRILILLLIITLTAACVAPAQQSAPSEEAEAPAASIDTIIFSDLNWPSAELQNRIAQYIVEKGYGYSTDVVLGATLPLFQGLRKGDTHVTLEIWLPNQDEAWYEALGNGEVVEIGASLGKDWQSAFVIPKYLQEQYPELDSVEDLKDEQFKELFASAETGGKARLVSCVIGWACEEVNAAQVIGYELEDHVHVVNPGDGAALNADLYGAYERGEPWIGYQWGTNDPALILDLVRLEEPAYSDECWESNKACAYEDADILIAVHPDLVDAAPDVIKMLEAWDFNIEVYKEVARWQEANSDASSHDAALWWLNSRSDIWSAWVTDEAAAAIEEALAANEIPDGWPTE</sequence>
<evidence type="ECO:0000313" key="3">
    <source>
        <dbReference type="EMBL" id="MXY92208.1"/>
    </source>
</evidence>
<dbReference type="GO" id="GO:0043190">
    <property type="term" value="C:ATP-binding cassette (ABC) transporter complex"/>
    <property type="evidence" value="ECO:0007669"/>
    <property type="project" value="InterPro"/>
</dbReference>
<feature type="domain" description="ABC-type glycine betaine transport system substrate-binding" evidence="2">
    <location>
        <begin position="41"/>
        <end position="315"/>
    </location>
</feature>
<dbReference type="Pfam" id="PF04069">
    <property type="entry name" value="OpuAC"/>
    <property type="match status" value="1"/>
</dbReference>
<gene>
    <name evidence="3" type="ORF">F4Y42_02035</name>
</gene>
<dbReference type="Gene3D" id="3.40.190.100">
    <property type="entry name" value="Glycine betaine-binding periplasmic protein, domain 2"/>
    <property type="match status" value="1"/>
</dbReference>